<dbReference type="Pfam" id="PF04439">
    <property type="entry name" value="Adenyl_transf"/>
    <property type="match status" value="1"/>
</dbReference>
<organism evidence="1">
    <name type="scientific">bioreactor metagenome</name>
    <dbReference type="NCBI Taxonomy" id="1076179"/>
    <lineage>
        <taxon>unclassified sequences</taxon>
        <taxon>metagenomes</taxon>
        <taxon>ecological metagenomes</taxon>
    </lineage>
</organism>
<dbReference type="SUPFAM" id="SSF81301">
    <property type="entry name" value="Nucleotidyltransferase"/>
    <property type="match status" value="1"/>
</dbReference>
<proteinExistence type="predicted"/>
<keyword evidence="1" id="KW-0548">Nucleotidyltransferase</keyword>
<dbReference type="EMBL" id="VSSQ01001636">
    <property type="protein sequence ID" value="MPM09981.1"/>
    <property type="molecule type" value="Genomic_DNA"/>
</dbReference>
<sequence length="292" mass="34285">MRTEQEMIHLILHTAQNDSRILAVYMNGSRANPNATKDIFQDYDIVFVVSETRPFIQDHNWIHRFGTLLLLEEPDYLDTLLGESLDFQRRYAWLMQFADGTRLDLTIQTLDVMKEEYGSDSLTVPLWERANYLPPIPTSSDRSYWIQPPTAELFFARCNDFYWVLPYVAKGLWRNELLYALDCFQYLRPKLLIILNWHVGLHHGWEVSTGKSGKYLPLYLSKDFMQRVFDTYPSGNADSTWQALYAMEALFHELAVEVAQAFHFEFDGLQQHNSVAFVKHIQKLPKDVKEIY</sequence>
<dbReference type="Gene3D" id="1.20.120.330">
    <property type="entry name" value="Nucleotidyltransferases domain 2"/>
    <property type="match status" value="1"/>
</dbReference>
<reference evidence="1" key="1">
    <citation type="submission" date="2019-08" db="EMBL/GenBank/DDBJ databases">
        <authorList>
            <person name="Kucharzyk K."/>
            <person name="Murdoch R.W."/>
            <person name="Higgins S."/>
            <person name="Loffler F."/>
        </authorList>
    </citation>
    <scope>NUCLEOTIDE SEQUENCE</scope>
</reference>
<keyword evidence="1" id="KW-0808">Transferase</keyword>
<protein>
    <submittedName>
        <fullName evidence="1">Aminoglycoside 6-adenylyltransferase</fullName>
        <ecNumber evidence="1">2.7.7.-</ecNumber>
    </submittedName>
</protein>
<dbReference type="AlphaFoldDB" id="A0A644X267"/>
<dbReference type="InterPro" id="IPR043519">
    <property type="entry name" value="NT_sf"/>
</dbReference>
<name>A0A644X267_9ZZZZ</name>
<dbReference type="GO" id="GO:0016779">
    <property type="term" value="F:nucleotidyltransferase activity"/>
    <property type="evidence" value="ECO:0007669"/>
    <property type="project" value="UniProtKB-KW"/>
</dbReference>
<evidence type="ECO:0000313" key="1">
    <source>
        <dbReference type="EMBL" id="MPM09981.1"/>
    </source>
</evidence>
<comment type="caution">
    <text evidence="1">The sequence shown here is derived from an EMBL/GenBank/DDBJ whole genome shotgun (WGS) entry which is preliminary data.</text>
</comment>
<accession>A0A644X267</accession>
<dbReference type="InterPro" id="IPR007530">
    <property type="entry name" value="Aminoglycoside_adenylylTfrase"/>
</dbReference>
<dbReference type="EC" id="2.7.7.-" evidence="1"/>
<dbReference type="SUPFAM" id="SSF81631">
    <property type="entry name" value="PAP/OAS1 substrate-binding domain"/>
    <property type="match status" value="1"/>
</dbReference>
<gene>
    <name evidence="1" type="primary">aadK_2</name>
    <name evidence="1" type="ORF">SDC9_56305</name>
</gene>
<dbReference type="Gene3D" id="3.30.460.10">
    <property type="entry name" value="Beta Polymerase, domain 2"/>
    <property type="match status" value="1"/>
</dbReference>